<name>A0A2P6S6D1_ROSCH</name>
<dbReference type="Gramene" id="PRQ54235">
    <property type="protein sequence ID" value="PRQ54235"/>
    <property type="gene ID" value="RchiOBHm_Chr2g0175261"/>
</dbReference>
<dbReference type="AlphaFoldDB" id="A0A2P6S6D1"/>
<evidence type="ECO:0000313" key="1">
    <source>
        <dbReference type="EMBL" id="PRQ54235.1"/>
    </source>
</evidence>
<reference evidence="1 2" key="1">
    <citation type="journal article" date="2018" name="Nat. Genet.">
        <title>The Rosa genome provides new insights in the design of modern roses.</title>
        <authorList>
            <person name="Bendahmane M."/>
        </authorList>
    </citation>
    <scope>NUCLEOTIDE SEQUENCE [LARGE SCALE GENOMIC DNA]</scope>
    <source>
        <strain evidence="2">cv. Old Blush</strain>
    </source>
</reference>
<proteinExistence type="predicted"/>
<comment type="caution">
    <text evidence="1">The sequence shown here is derived from an EMBL/GenBank/DDBJ whole genome shotgun (WGS) entry which is preliminary data.</text>
</comment>
<dbReference type="Proteomes" id="UP000238479">
    <property type="component" value="Chromosome 2"/>
</dbReference>
<evidence type="ECO:0000313" key="2">
    <source>
        <dbReference type="Proteomes" id="UP000238479"/>
    </source>
</evidence>
<gene>
    <name evidence="1" type="ORF">RchiOBHm_Chr2g0175261</name>
</gene>
<organism evidence="1 2">
    <name type="scientific">Rosa chinensis</name>
    <name type="common">China rose</name>
    <dbReference type="NCBI Taxonomy" id="74649"/>
    <lineage>
        <taxon>Eukaryota</taxon>
        <taxon>Viridiplantae</taxon>
        <taxon>Streptophyta</taxon>
        <taxon>Embryophyta</taxon>
        <taxon>Tracheophyta</taxon>
        <taxon>Spermatophyta</taxon>
        <taxon>Magnoliopsida</taxon>
        <taxon>eudicotyledons</taxon>
        <taxon>Gunneridae</taxon>
        <taxon>Pentapetalae</taxon>
        <taxon>rosids</taxon>
        <taxon>fabids</taxon>
        <taxon>Rosales</taxon>
        <taxon>Rosaceae</taxon>
        <taxon>Rosoideae</taxon>
        <taxon>Rosoideae incertae sedis</taxon>
        <taxon>Rosa</taxon>
    </lineage>
</organism>
<accession>A0A2P6S6D1</accession>
<sequence length="52" mass="6224">MISHFLNTWNLWDNISNKHVRSWSSKRGRALKHQFKLGEQLGKLMFLPSQAW</sequence>
<protein>
    <submittedName>
        <fullName evidence="1">Uncharacterized protein</fullName>
    </submittedName>
</protein>
<keyword evidence="2" id="KW-1185">Reference proteome</keyword>
<dbReference type="EMBL" id="PDCK01000040">
    <property type="protein sequence ID" value="PRQ54235.1"/>
    <property type="molecule type" value="Genomic_DNA"/>
</dbReference>